<evidence type="ECO:0000313" key="1">
    <source>
        <dbReference type="EMBL" id="GGI56727.1"/>
    </source>
</evidence>
<comment type="caution">
    <text evidence="1">The sequence shown here is derived from an EMBL/GenBank/DDBJ whole genome shotgun (WGS) entry which is preliminary data.</text>
</comment>
<accession>A0ABQ2BYU0</accession>
<evidence type="ECO:0000313" key="2">
    <source>
        <dbReference type="Proteomes" id="UP000624701"/>
    </source>
</evidence>
<protein>
    <submittedName>
        <fullName evidence="1">Uncharacterized protein</fullName>
    </submittedName>
</protein>
<reference evidence="2" key="1">
    <citation type="journal article" date="2019" name="Int. J. Syst. Evol. Microbiol.">
        <title>The Global Catalogue of Microorganisms (GCM) 10K type strain sequencing project: providing services to taxonomists for standard genome sequencing and annotation.</title>
        <authorList>
            <consortium name="The Broad Institute Genomics Platform"/>
            <consortium name="The Broad Institute Genome Sequencing Center for Infectious Disease"/>
            <person name="Wu L."/>
            <person name="Ma J."/>
        </authorList>
    </citation>
    <scope>NUCLEOTIDE SEQUENCE [LARGE SCALE GENOMIC DNA]</scope>
    <source>
        <strain evidence="2">CCM 8681</strain>
    </source>
</reference>
<dbReference type="EMBL" id="BMDQ01000001">
    <property type="protein sequence ID" value="GGI56727.1"/>
    <property type="molecule type" value="Genomic_DNA"/>
</dbReference>
<sequence length="52" mass="5947">MEVYDLKNLPNEGGLGIGVSRGGAYFAYFSYEKLKNQQFLTHQKQSFEVTNK</sequence>
<gene>
    <name evidence="1" type="ORF">GCM10011444_10360</name>
</gene>
<name>A0ABQ2BYU0_9FLAO</name>
<dbReference type="Proteomes" id="UP000624701">
    <property type="component" value="Unassembled WGS sequence"/>
</dbReference>
<keyword evidence="2" id="KW-1185">Reference proteome</keyword>
<proteinExistence type="predicted"/>
<organism evidence="1 2">
    <name type="scientific">Winogradskyella haliclonae</name>
    <dbReference type="NCBI Taxonomy" id="2048558"/>
    <lineage>
        <taxon>Bacteria</taxon>
        <taxon>Pseudomonadati</taxon>
        <taxon>Bacteroidota</taxon>
        <taxon>Flavobacteriia</taxon>
        <taxon>Flavobacteriales</taxon>
        <taxon>Flavobacteriaceae</taxon>
        <taxon>Winogradskyella</taxon>
    </lineage>
</organism>